<organism evidence="1 2">
    <name type="scientific">Lichenibacterium minor</name>
    <dbReference type="NCBI Taxonomy" id="2316528"/>
    <lineage>
        <taxon>Bacteria</taxon>
        <taxon>Pseudomonadati</taxon>
        <taxon>Pseudomonadota</taxon>
        <taxon>Alphaproteobacteria</taxon>
        <taxon>Hyphomicrobiales</taxon>
        <taxon>Lichenihabitantaceae</taxon>
        <taxon>Lichenibacterium</taxon>
    </lineage>
</organism>
<dbReference type="EMBL" id="QYBB01000045">
    <property type="protein sequence ID" value="RYC29617.1"/>
    <property type="molecule type" value="Genomic_DNA"/>
</dbReference>
<dbReference type="Proteomes" id="UP000290759">
    <property type="component" value="Unassembled WGS sequence"/>
</dbReference>
<keyword evidence="2" id="KW-1185">Reference proteome</keyword>
<evidence type="ECO:0000313" key="2">
    <source>
        <dbReference type="Proteomes" id="UP000290759"/>
    </source>
</evidence>
<sequence>MGTIEVASARSNNQTDVLDLAEYSNVEGFMHKIFYKDKSSDPRLASTFATLLEIDETTNLIESASQAIGALSSRCEILEAELIQEKSDRSEQESHIEGLRKMVLEFRAKHSAMEADTKALTHRCQAAEGRVAELEQSQKVATLRATKAENLSNKLQQQVEAAFGRGSPIRSVMESVKLQQAAE</sequence>
<proteinExistence type="predicted"/>
<dbReference type="AlphaFoldDB" id="A0A4Q2U3Z5"/>
<dbReference type="OrthoDB" id="9855402at2"/>
<reference evidence="1 2" key="1">
    <citation type="submission" date="2018-12" db="EMBL/GenBank/DDBJ databases">
        <authorList>
            <person name="Grouzdev D.S."/>
            <person name="Krutkina M.S."/>
        </authorList>
    </citation>
    <scope>NUCLEOTIDE SEQUENCE [LARGE SCALE GENOMIC DNA]</scope>
    <source>
        <strain evidence="1 2">RmlP026</strain>
    </source>
</reference>
<protein>
    <submittedName>
        <fullName evidence="1">Uncharacterized protein</fullName>
    </submittedName>
</protein>
<comment type="caution">
    <text evidence="1">The sequence shown here is derived from an EMBL/GenBank/DDBJ whole genome shotgun (WGS) entry which is preliminary data.</text>
</comment>
<reference evidence="1 2" key="2">
    <citation type="submission" date="2019-02" db="EMBL/GenBank/DDBJ databases">
        <title>'Lichenibacterium ramalinii' gen. nov. sp. nov., 'Lichenibacterium minor' gen. nov. sp. nov.</title>
        <authorList>
            <person name="Pankratov T."/>
        </authorList>
    </citation>
    <scope>NUCLEOTIDE SEQUENCE [LARGE SCALE GENOMIC DNA]</scope>
    <source>
        <strain evidence="1 2">RmlP026</strain>
    </source>
</reference>
<dbReference type="RefSeq" id="WP_129229228.1">
    <property type="nucleotide sequence ID" value="NZ_QYBB01000045.1"/>
</dbReference>
<gene>
    <name evidence="1" type="ORF">D3273_22955</name>
</gene>
<accession>A0A4Q2U3Z5</accession>
<name>A0A4Q2U3Z5_9HYPH</name>
<evidence type="ECO:0000313" key="1">
    <source>
        <dbReference type="EMBL" id="RYC29617.1"/>
    </source>
</evidence>